<evidence type="ECO:0000313" key="1">
    <source>
        <dbReference type="EMBL" id="GAA4615701.1"/>
    </source>
</evidence>
<dbReference type="Proteomes" id="UP001500212">
    <property type="component" value="Unassembled WGS sequence"/>
</dbReference>
<protein>
    <recommendedName>
        <fullName evidence="3">MmgE/PrpD family protein</fullName>
    </recommendedName>
</protein>
<gene>
    <name evidence="1" type="ORF">GCM10023195_69400</name>
</gene>
<sequence>MPLQHMLDNADVLDSINAVDWAAIPGRAGWYSPECAAAGLRDLASATSNLEAAKAASRLAGGGIIHDHSGAVFPAAVVAAPFLLDILEHGRPKAQGAALDLLSCSLTHEPFAGYTRVDTPSVKGVPLCCAIAEQIRARDDALGAQGHGARSLLADTAEHWRFEVRDVAAEYEATAVFGLLGGTFPDGAHAAELHDGRRIIQLAAVTLEIPPNADSDEACLRLIGVPVDRVRAGAVLYPAVCGERVH</sequence>
<keyword evidence="2" id="KW-1185">Reference proteome</keyword>
<comment type="caution">
    <text evidence="1">The sequence shown here is derived from an EMBL/GenBank/DDBJ whole genome shotgun (WGS) entry which is preliminary data.</text>
</comment>
<evidence type="ECO:0008006" key="3">
    <source>
        <dbReference type="Google" id="ProtNLM"/>
    </source>
</evidence>
<proteinExistence type="predicted"/>
<name>A0ABP8TSY6_9ACTN</name>
<evidence type="ECO:0000313" key="2">
    <source>
        <dbReference type="Proteomes" id="UP001500212"/>
    </source>
</evidence>
<dbReference type="EMBL" id="BAABHJ010000030">
    <property type="protein sequence ID" value="GAA4615701.1"/>
    <property type="molecule type" value="Genomic_DNA"/>
</dbReference>
<organism evidence="1 2">
    <name type="scientific">Actinoallomurus liliacearum</name>
    <dbReference type="NCBI Taxonomy" id="1080073"/>
    <lineage>
        <taxon>Bacteria</taxon>
        <taxon>Bacillati</taxon>
        <taxon>Actinomycetota</taxon>
        <taxon>Actinomycetes</taxon>
        <taxon>Streptosporangiales</taxon>
        <taxon>Thermomonosporaceae</taxon>
        <taxon>Actinoallomurus</taxon>
    </lineage>
</organism>
<reference evidence="2" key="1">
    <citation type="journal article" date="2019" name="Int. J. Syst. Evol. Microbiol.">
        <title>The Global Catalogue of Microorganisms (GCM) 10K type strain sequencing project: providing services to taxonomists for standard genome sequencing and annotation.</title>
        <authorList>
            <consortium name="The Broad Institute Genomics Platform"/>
            <consortium name="The Broad Institute Genome Sequencing Center for Infectious Disease"/>
            <person name="Wu L."/>
            <person name="Ma J."/>
        </authorList>
    </citation>
    <scope>NUCLEOTIDE SEQUENCE [LARGE SCALE GENOMIC DNA]</scope>
    <source>
        <strain evidence="2">JCM 17938</strain>
    </source>
</reference>
<accession>A0ABP8TSY6</accession>